<sequence length="34" mass="3926">MHVTERAFFKHVLGMVSTSGQQHTAPTFRFLYSI</sequence>
<organism evidence="1">
    <name type="scientific">Anguilla anguilla</name>
    <name type="common">European freshwater eel</name>
    <name type="synonym">Muraena anguilla</name>
    <dbReference type="NCBI Taxonomy" id="7936"/>
    <lineage>
        <taxon>Eukaryota</taxon>
        <taxon>Metazoa</taxon>
        <taxon>Chordata</taxon>
        <taxon>Craniata</taxon>
        <taxon>Vertebrata</taxon>
        <taxon>Euteleostomi</taxon>
        <taxon>Actinopterygii</taxon>
        <taxon>Neopterygii</taxon>
        <taxon>Teleostei</taxon>
        <taxon>Anguilliformes</taxon>
        <taxon>Anguillidae</taxon>
        <taxon>Anguilla</taxon>
    </lineage>
</organism>
<name>A0A0E9UDJ0_ANGAN</name>
<evidence type="ECO:0000313" key="1">
    <source>
        <dbReference type="EMBL" id="JAH63846.1"/>
    </source>
</evidence>
<proteinExistence type="predicted"/>
<protein>
    <submittedName>
        <fullName evidence="1">Uncharacterized protein</fullName>
    </submittedName>
</protein>
<dbReference type="AlphaFoldDB" id="A0A0E9UDJ0"/>
<dbReference type="EMBL" id="GBXM01044731">
    <property type="protein sequence ID" value="JAH63846.1"/>
    <property type="molecule type" value="Transcribed_RNA"/>
</dbReference>
<reference evidence="1" key="1">
    <citation type="submission" date="2014-11" db="EMBL/GenBank/DDBJ databases">
        <authorList>
            <person name="Amaro Gonzalez C."/>
        </authorList>
    </citation>
    <scope>NUCLEOTIDE SEQUENCE</scope>
</reference>
<accession>A0A0E9UDJ0</accession>
<reference evidence="1" key="2">
    <citation type="journal article" date="2015" name="Fish Shellfish Immunol.">
        <title>Early steps in the European eel (Anguilla anguilla)-Vibrio vulnificus interaction in the gills: Role of the RtxA13 toxin.</title>
        <authorList>
            <person name="Callol A."/>
            <person name="Pajuelo D."/>
            <person name="Ebbesson L."/>
            <person name="Teles M."/>
            <person name="MacKenzie S."/>
            <person name="Amaro C."/>
        </authorList>
    </citation>
    <scope>NUCLEOTIDE SEQUENCE</scope>
</reference>